<proteinExistence type="predicted"/>
<feature type="domain" description="Phage head morphogenesis" evidence="1">
    <location>
        <begin position="149"/>
        <end position="271"/>
    </location>
</feature>
<protein>
    <submittedName>
        <fullName evidence="2">Phage minor head protein</fullName>
    </submittedName>
</protein>
<dbReference type="EMBL" id="CP159992">
    <property type="protein sequence ID" value="XCP96108.1"/>
    <property type="molecule type" value="Genomic_DNA"/>
</dbReference>
<organism evidence="2">
    <name type="scientific">Paenibacillus sp. AN1007</name>
    <dbReference type="NCBI Taxonomy" id="3151385"/>
    <lineage>
        <taxon>Bacteria</taxon>
        <taxon>Bacillati</taxon>
        <taxon>Bacillota</taxon>
        <taxon>Bacilli</taxon>
        <taxon>Bacillales</taxon>
        <taxon>Paenibacillaceae</taxon>
        <taxon>Paenibacillus</taxon>
    </lineage>
</organism>
<dbReference type="InterPro" id="IPR006528">
    <property type="entry name" value="Phage_head_morphogenesis_dom"/>
</dbReference>
<name>A0AAU8NGP3_9BACL</name>
<dbReference type="RefSeq" id="WP_366294407.1">
    <property type="nucleotide sequence ID" value="NZ_CP159992.1"/>
</dbReference>
<evidence type="ECO:0000259" key="1">
    <source>
        <dbReference type="Pfam" id="PF04233"/>
    </source>
</evidence>
<dbReference type="Pfam" id="PF04233">
    <property type="entry name" value="Phage_Mu_F"/>
    <property type="match status" value="1"/>
</dbReference>
<reference evidence="2" key="1">
    <citation type="submission" date="2024-05" db="EMBL/GenBank/DDBJ databases">
        <title>Draft genome assemblies of 36 bacteria isolated from hibernating arctic ground squirrels.</title>
        <authorList>
            <person name="McKee H."/>
            <person name="Mullen L."/>
            <person name="Drown D.M."/>
            <person name="Duddleston K.N."/>
        </authorList>
    </citation>
    <scope>NUCLEOTIDE SEQUENCE</scope>
    <source>
        <strain evidence="2">AN1007</strain>
    </source>
</reference>
<evidence type="ECO:0000313" key="2">
    <source>
        <dbReference type="EMBL" id="XCP96108.1"/>
    </source>
</evidence>
<sequence length="277" mass="30681">MCEACWTLIAKADDDEFLDSLELSYVERKLLEELYKQGEDQIMEILELQGQALQDAIAELSEESLGDIGELGKVLIALHATDVFADLFETAVQEAFEPLFVLAGESELLQLDEGKVWSTKNKAAKQFVKEIRELVPDMNQASTDTLLRSFEKAIEEGNTPSERALLVQEISAIAAEGEDGPFSMQRAQRISRTMSTAAANGGKLEGWKQSEIAKGKKWRSAAGTRTRKTHRKANGQVVDLDKPFKVGKSKLMYPGDPAGDPEEIINCRCAMQLVLEK</sequence>
<dbReference type="AlphaFoldDB" id="A0AAU8NGP3"/>
<gene>
    <name evidence="2" type="ORF">ABXS70_05180</name>
</gene>
<accession>A0AAU8NGP3</accession>